<dbReference type="InterPro" id="IPR011009">
    <property type="entry name" value="Kinase-like_dom_sf"/>
</dbReference>
<feature type="domain" description="Aminoglycoside phosphotransferase" evidence="2">
    <location>
        <begin position="321"/>
        <end position="550"/>
    </location>
</feature>
<dbReference type="InterPro" id="IPR002575">
    <property type="entry name" value="Aminoglycoside_PTrfase"/>
</dbReference>
<name>A0A5J4L8S5_9ZZZZ</name>
<dbReference type="Pfam" id="PF00483">
    <property type="entry name" value="NTP_transferase"/>
    <property type="match status" value="1"/>
</dbReference>
<accession>A0A5J4L8S5</accession>
<dbReference type="InterPro" id="IPR005835">
    <property type="entry name" value="NTP_transferase_dom"/>
</dbReference>
<evidence type="ECO:0000259" key="2">
    <source>
        <dbReference type="Pfam" id="PF01636"/>
    </source>
</evidence>
<gene>
    <name evidence="3" type="ORF">A45J_2302</name>
</gene>
<feature type="domain" description="Nucleotidyl transferase" evidence="1">
    <location>
        <begin position="7"/>
        <end position="230"/>
    </location>
</feature>
<comment type="caution">
    <text evidence="3">The sequence shown here is derived from an EMBL/GenBank/DDBJ whole genome shotgun (WGS) entry which is preliminary data.</text>
</comment>
<evidence type="ECO:0000259" key="1">
    <source>
        <dbReference type="Pfam" id="PF00483"/>
    </source>
</evidence>
<protein>
    <recommendedName>
        <fullName evidence="4">CHK kinase-like domain-containing protein</fullName>
    </recommendedName>
</protein>
<evidence type="ECO:0000313" key="3">
    <source>
        <dbReference type="EMBL" id="GER94539.1"/>
    </source>
</evidence>
<dbReference type="InterPro" id="IPR029044">
    <property type="entry name" value="Nucleotide-diphossugar_trans"/>
</dbReference>
<reference evidence="3" key="1">
    <citation type="submission" date="2019-10" db="EMBL/GenBank/DDBJ databases">
        <title>Metagenomic sequencing of thiosulfate-disproportionating enrichment culture.</title>
        <authorList>
            <person name="Umezawa K."/>
            <person name="Kojima H."/>
            <person name="Fukui M."/>
        </authorList>
    </citation>
    <scope>NUCLEOTIDE SEQUENCE</scope>
    <source>
        <strain evidence="3">45J</strain>
    </source>
</reference>
<dbReference type="Pfam" id="PF01636">
    <property type="entry name" value="APH"/>
    <property type="match status" value="1"/>
</dbReference>
<sequence length="625" mass="71708">MTKKLNAFILAAGLGERLRPITNHIPKPLLPIIGKPLIEGIVEKFSLISSGKIGINLHYKADMLGDWVKNSTFSERIELFYEDPILGTGGALKNAERFLSDGHFLVHNSDIISDIDFSLLIETHLSEGNIATLAMHDCPRYNNVVLDERGYVIDVENPGTSMPNPETSGRKAAYTGIAVYSPEILRFLPEGVSHATFAWLAAAKAGYKVKAMDFTGCYWNDIGTPQAYASSIIHALKTDGETVYIHPLIEVCPDIEIDGYVVIEKGCIFNELVSLRNCIVLEGSKPKGGKYSNCIIGPDFEIKLNETEMLGVSEDNGLILIGTGGSDRKYYRQRIEHRTQKTDTVVIAKYSQSDSDFHRQIEYTRFFKRYGVPVPEIIGIDEDNLCIIFEDLGDLSLYSWLKCRRSEKDIEKMYQRVLDILVSIHTIPMNRLNECPLLQERVFDYKHFRWETDYFIERFMKLVRGITIENLPELNEELHRLAQKVDSYPKTVVHRDFQSQNIMITRDIPRLIDYQGARIGPPAYDIVSILWDPYFRLDGTMRERLLKYYIDKMADRLYENNFLESLLLCRIQRHMQALGAYGFLSIVKGKKYFLKHIPEGLRLLKEDSKLFMKEYPVLLRLIEML</sequence>
<dbReference type="SUPFAM" id="SSF56112">
    <property type="entry name" value="Protein kinase-like (PK-like)"/>
    <property type="match status" value="1"/>
</dbReference>
<organism evidence="3">
    <name type="scientific">hot springs metagenome</name>
    <dbReference type="NCBI Taxonomy" id="433727"/>
    <lineage>
        <taxon>unclassified sequences</taxon>
        <taxon>metagenomes</taxon>
        <taxon>ecological metagenomes</taxon>
    </lineage>
</organism>
<proteinExistence type="predicted"/>
<dbReference type="EMBL" id="BLAB01000001">
    <property type="protein sequence ID" value="GER94539.1"/>
    <property type="molecule type" value="Genomic_DNA"/>
</dbReference>
<dbReference type="Gene3D" id="3.90.550.10">
    <property type="entry name" value="Spore Coat Polysaccharide Biosynthesis Protein SpsA, Chain A"/>
    <property type="match status" value="1"/>
</dbReference>
<dbReference type="InterPro" id="IPR050486">
    <property type="entry name" value="Mannose-1P_guanyltransferase"/>
</dbReference>
<dbReference type="Gene3D" id="3.30.200.20">
    <property type="entry name" value="Phosphorylase Kinase, domain 1"/>
    <property type="match status" value="1"/>
</dbReference>
<dbReference type="SUPFAM" id="SSF53448">
    <property type="entry name" value="Nucleotide-diphospho-sugar transferases"/>
    <property type="match status" value="1"/>
</dbReference>
<dbReference type="PANTHER" id="PTHR22572">
    <property type="entry name" value="SUGAR-1-PHOSPHATE GUANYL TRANSFERASE"/>
    <property type="match status" value="1"/>
</dbReference>
<dbReference type="AlphaFoldDB" id="A0A5J4L8S5"/>
<evidence type="ECO:0008006" key="4">
    <source>
        <dbReference type="Google" id="ProtNLM"/>
    </source>
</evidence>
<dbReference type="Gene3D" id="3.90.1200.10">
    <property type="match status" value="1"/>
</dbReference>